<sequence>MGDQYSKFSIKLDDLGLTWINKKRDGITKFVLRSSDDLMGIPPKMIERR</sequence>
<accession>X1RYU2</accession>
<feature type="non-terminal residue" evidence="1">
    <location>
        <position position="49"/>
    </location>
</feature>
<name>X1RYU2_9ZZZZ</name>
<dbReference type="EMBL" id="BARW01002567">
    <property type="protein sequence ID" value="GAI72066.1"/>
    <property type="molecule type" value="Genomic_DNA"/>
</dbReference>
<comment type="caution">
    <text evidence="1">The sequence shown here is derived from an EMBL/GenBank/DDBJ whole genome shotgun (WGS) entry which is preliminary data.</text>
</comment>
<proteinExistence type="predicted"/>
<evidence type="ECO:0000313" key="1">
    <source>
        <dbReference type="EMBL" id="GAI72066.1"/>
    </source>
</evidence>
<reference evidence="1" key="1">
    <citation type="journal article" date="2014" name="Front. Microbiol.">
        <title>High frequency of phylogenetically diverse reductive dehalogenase-homologous genes in deep subseafloor sedimentary metagenomes.</title>
        <authorList>
            <person name="Kawai M."/>
            <person name="Futagami T."/>
            <person name="Toyoda A."/>
            <person name="Takaki Y."/>
            <person name="Nishi S."/>
            <person name="Hori S."/>
            <person name="Arai W."/>
            <person name="Tsubouchi T."/>
            <person name="Morono Y."/>
            <person name="Uchiyama I."/>
            <person name="Ito T."/>
            <person name="Fujiyama A."/>
            <person name="Inagaki F."/>
            <person name="Takami H."/>
        </authorList>
    </citation>
    <scope>NUCLEOTIDE SEQUENCE</scope>
    <source>
        <strain evidence="1">Expedition CK06-06</strain>
    </source>
</reference>
<gene>
    <name evidence="1" type="ORF">S12H4_07080</name>
</gene>
<organism evidence="1">
    <name type="scientific">marine sediment metagenome</name>
    <dbReference type="NCBI Taxonomy" id="412755"/>
    <lineage>
        <taxon>unclassified sequences</taxon>
        <taxon>metagenomes</taxon>
        <taxon>ecological metagenomes</taxon>
    </lineage>
</organism>
<protein>
    <submittedName>
        <fullName evidence="1">Uncharacterized protein</fullName>
    </submittedName>
</protein>
<dbReference type="AlphaFoldDB" id="X1RYU2"/>